<protein>
    <submittedName>
        <fullName evidence="2">Phage tail family protein</fullName>
    </submittedName>
</protein>
<gene>
    <name evidence="2" type="ORF">EQZ20_07335</name>
</gene>
<dbReference type="Proteomes" id="UP000288675">
    <property type="component" value="Chromosome"/>
</dbReference>
<dbReference type="AlphaFoldDB" id="A0AAJ3YX84"/>
<dbReference type="EMBL" id="CP035232">
    <property type="protein sequence ID" value="QAT64731.1"/>
    <property type="molecule type" value="Genomic_DNA"/>
</dbReference>
<dbReference type="Pfam" id="PF05709">
    <property type="entry name" value="Sipho_tail"/>
    <property type="match status" value="1"/>
</dbReference>
<evidence type="ECO:0000259" key="1">
    <source>
        <dbReference type="Pfam" id="PF05709"/>
    </source>
</evidence>
<name>A0AAJ3YX84_9BACI</name>
<accession>A0AAJ3YX84</accession>
<dbReference type="Gene3D" id="2.40.30.200">
    <property type="match status" value="1"/>
</dbReference>
<reference evidence="2 3" key="1">
    <citation type="submission" date="2019-01" db="EMBL/GenBank/DDBJ databases">
        <title>Genome sequence of Bacillus glycinifermentans SRCM103574.</title>
        <authorList>
            <person name="Kong H.-J."/>
            <person name="Jeong S.-Y."/>
            <person name="Jeong D.-Y."/>
        </authorList>
    </citation>
    <scope>NUCLEOTIDE SEQUENCE [LARGE SCALE GENOMIC DNA]</scope>
    <source>
        <strain evidence="2 3">SRCM103574</strain>
    </source>
</reference>
<dbReference type="InterPro" id="IPR008841">
    <property type="entry name" value="Siphovirus-type_tail_N"/>
</dbReference>
<feature type="domain" description="Siphovirus-type tail component RIFT-related" evidence="1">
    <location>
        <begin position="15"/>
        <end position="126"/>
    </location>
</feature>
<sequence length="272" mass="30728">MRLSTTITTLTGTVYDLDQIGITTREFNPSSPSPRHSTEQVDGLNGLVDCGTTYDARTIKCSFYLKAADIPDYYLMRDEVFKLFETRQPFYITESYNPGKRWLVKTNASYSIDQQRIYGMFDIELIAFSPFAESIGTTLNPFTFDSDLWQVGEGLIDETPTYKHKTTSFKIFNAGTETINPRQFPLVIVYKGASNNLTITNKTTGDVWKYTGSTASRDTIILNGVRATKNNVSIFGATNRKLLTIAPGWNDFKLSGTSGSFEISFDFRFYYL</sequence>
<proteinExistence type="predicted"/>
<organism evidence="2 3">
    <name type="scientific">Bacillus glycinifermentans</name>
    <dbReference type="NCBI Taxonomy" id="1664069"/>
    <lineage>
        <taxon>Bacteria</taxon>
        <taxon>Bacillati</taxon>
        <taxon>Bacillota</taxon>
        <taxon>Bacilli</taxon>
        <taxon>Bacillales</taxon>
        <taxon>Bacillaceae</taxon>
        <taxon>Bacillus</taxon>
    </lineage>
</organism>
<evidence type="ECO:0000313" key="2">
    <source>
        <dbReference type="EMBL" id="QAT64731.1"/>
    </source>
</evidence>
<dbReference type="GeneID" id="82852489"/>
<dbReference type="RefSeq" id="WP_128748059.1">
    <property type="nucleotide sequence ID" value="NZ_CP035232.1"/>
</dbReference>
<evidence type="ECO:0000313" key="3">
    <source>
        <dbReference type="Proteomes" id="UP000288675"/>
    </source>
</evidence>